<proteinExistence type="predicted"/>
<reference evidence="2 3" key="1">
    <citation type="submission" date="2018-10" db="EMBL/GenBank/DDBJ databases">
        <title>Phylogenomics of Brevibacillus.</title>
        <authorList>
            <person name="Dunlap C."/>
        </authorList>
    </citation>
    <scope>NUCLEOTIDE SEQUENCE [LARGE SCALE GENOMIC DNA]</scope>
    <source>
        <strain evidence="2 3">DSM 100115</strain>
    </source>
</reference>
<keyword evidence="1" id="KW-1133">Transmembrane helix</keyword>
<name>A0A3M8B957_9BACL</name>
<gene>
    <name evidence="2" type="ORF">EDM57_04275</name>
</gene>
<dbReference type="Proteomes" id="UP000268829">
    <property type="component" value="Unassembled WGS sequence"/>
</dbReference>
<dbReference type="EMBL" id="RHHS01000013">
    <property type="protein sequence ID" value="RNB59365.1"/>
    <property type="molecule type" value="Genomic_DNA"/>
</dbReference>
<evidence type="ECO:0000313" key="3">
    <source>
        <dbReference type="Proteomes" id="UP000268829"/>
    </source>
</evidence>
<keyword evidence="3" id="KW-1185">Reference proteome</keyword>
<accession>A0A3M8B957</accession>
<evidence type="ECO:0000256" key="1">
    <source>
        <dbReference type="SAM" id="Phobius"/>
    </source>
</evidence>
<keyword evidence="1" id="KW-0812">Transmembrane</keyword>
<comment type="caution">
    <text evidence="2">The sequence shown here is derived from an EMBL/GenBank/DDBJ whole genome shotgun (WGS) entry which is preliminary data.</text>
</comment>
<dbReference type="RefSeq" id="WP_122903532.1">
    <property type="nucleotide sequence ID" value="NZ_RHHS01000013.1"/>
</dbReference>
<organism evidence="2 3">
    <name type="scientific">Brevibacillus gelatini</name>
    <dbReference type="NCBI Taxonomy" id="1655277"/>
    <lineage>
        <taxon>Bacteria</taxon>
        <taxon>Bacillati</taxon>
        <taxon>Bacillota</taxon>
        <taxon>Bacilli</taxon>
        <taxon>Bacillales</taxon>
        <taxon>Paenibacillaceae</taxon>
        <taxon>Brevibacillus</taxon>
    </lineage>
</organism>
<keyword evidence="1" id="KW-0472">Membrane</keyword>
<evidence type="ECO:0000313" key="2">
    <source>
        <dbReference type="EMBL" id="RNB59365.1"/>
    </source>
</evidence>
<feature type="transmembrane region" description="Helical" evidence="1">
    <location>
        <begin position="50"/>
        <end position="72"/>
    </location>
</feature>
<protein>
    <submittedName>
        <fullName evidence="2">Uncharacterized protein</fullName>
    </submittedName>
</protein>
<dbReference type="AlphaFoldDB" id="A0A3M8B957"/>
<feature type="transmembrane region" description="Helical" evidence="1">
    <location>
        <begin position="21"/>
        <end position="44"/>
    </location>
</feature>
<sequence>MNFKLKNTAKSEIKGAMNKMYILLFSSMFLFWGFGIGISLGLMIGGQSSAFTGVFTCVICIAGMLATYRDWFKVIKQNKKKKKCIDEE</sequence>